<keyword evidence="2" id="KW-1133">Transmembrane helix</keyword>
<dbReference type="AlphaFoldDB" id="A0A2A2K9G0"/>
<dbReference type="Proteomes" id="UP000218231">
    <property type="component" value="Unassembled WGS sequence"/>
</dbReference>
<evidence type="ECO:0000256" key="2">
    <source>
        <dbReference type="SAM" id="Phobius"/>
    </source>
</evidence>
<feature type="region of interest" description="Disordered" evidence="1">
    <location>
        <begin position="98"/>
        <end position="120"/>
    </location>
</feature>
<evidence type="ECO:0000313" key="3">
    <source>
        <dbReference type="EMBL" id="PAV70503.1"/>
    </source>
</evidence>
<feature type="transmembrane region" description="Helical" evidence="2">
    <location>
        <begin position="6"/>
        <end position="39"/>
    </location>
</feature>
<protein>
    <submittedName>
        <fullName evidence="3">Uncharacterized protein</fullName>
    </submittedName>
</protein>
<name>A0A2A2K9G0_9BILA</name>
<reference evidence="3 4" key="1">
    <citation type="journal article" date="2017" name="Curr. Biol.">
        <title>Genome architecture and evolution of a unichromosomal asexual nematode.</title>
        <authorList>
            <person name="Fradin H."/>
            <person name="Zegar C."/>
            <person name="Gutwein M."/>
            <person name="Lucas J."/>
            <person name="Kovtun M."/>
            <person name="Corcoran D."/>
            <person name="Baugh L.R."/>
            <person name="Kiontke K."/>
            <person name="Gunsalus K."/>
            <person name="Fitch D.H."/>
            <person name="Piano F."/>
        </authorList>
    </citation>
    <scope>NUCLEOTIDE SEQUENCE [LARGE SCALE GENOMIC DNA]</scope>
    <source>
        <strain evidence="3">PF1309</strain>
    </source>
</reference>
<organism evidence="3 4">
    <name type="scientific">Diploscapter pachys</name>
    <dbReference type="NCBI Taxonomy" id="2018661"/>
    <lineage>
        <taxon>Eukaryota</taxon>
        <taxon>Metazoa</taxon>
        <taxon>Ecdysozoa</taxon>
        <taxon>Nematoda</taxon>
        <taxon>Chromadorea</taxon>
        <taxon>Rhabditida</taxon>
        <taxon>Rhabditina</taxon>
        <taxon>Rhabditomorpha</taxon>
        <taxon>Rhabditoidea</taxon>
        <taxon>Rhabditidae</taxon>
        <taxon>Diploscapter</taxon>
    </lineage>
</organism>
<sequence>MSPEESIVLFGLLALFCFTLSYPFLMAFIIIVILFLLFFLRQNGYHNIDEVSNVSNSSFITTASPKPYSAMSNSMMSTSITSYSNAIYSGSPTSVFGMPVSNNNNDDDDDDDGDRLSKRRKSQKEILAEAIAENPDPSDKWGPLLLTYQVPNMTQHYETLSRYFSNSHNY</sequence>
<keyword evidence="4" id="KW-1185">Reference proteome</keyword>
<accession>A0A2A2K9G0</accession>
<gene>
    <name evidence="3" type="ORF">WR25_19396</name>
</gene>
<dbReference type="EMBL" id="LIAE01009275">
    <property type="protein sequence ID" value="PAV70503.1"/>
    <property type="molecule type" value="Genomic_DNA"/>
</dbReference>
<keyword evidence="2" id="KW-0812">Transmembrane</keyword>
<comment type="caution">
    <text evidence="3">The sequence shown here is derived from an EMBL/GenBank/DDBJ whole genome shotgun (WGS) entry which is preliminary data.</text>
</comment>
<evidence type="ECO:0000256" key="1">
    <source>
        <dbReference type="SAM" id="MobiDB-lite"/>
    </source>
</evidence>
<proteinExistence type="predicted"/>
<evidence type="ECO:0000313" key="4">
    <source>
        <dbReference type="Proteomes" id="UP000218231"/>
    </source>
</evidence>
<keyword evidence="2" id="KW-0472">Membrane</keyword>